<feature type="signal peptide" evidence="1">
    <location>
        <begin position="1"/>
        <end position="43"/>
    </location>
</feature>
<dbReference type="PROSITE" id="PS51318">
    <property type="entry name" value="TAT"/>
    <property type="match status" value="1"/>
</dbReference>
<keyword evidence="3" id="KW-1185">Reference proteome</keyword>
<dbReference type="EMBL" id="QZEZ01000002">
    <property type="protein sequence ID" value="RJK96923.1"/>
    <property type="molecule type" value="Genomic_DNA"/>
</dbReference>
<gene>
    <name evidence="2" type="ORF">D5H78_06665</name>
</gene>
<sequence>MATRTTRHPTLDRPRSPALRRAALAGCAAAALGALPALPGAQAVPGLGAAAAQAAVPGRTVATAASAYDSSAVKQLSVTCPAGTKVIGVGASHTGPAGRVVLDEVKPTPSLQMAGVVAAEVGPGTGAAWNVYLTAQCAAPLPGQVLVVRESTLTSAATRSVTASCPSGTKLVGGGGQVNGTAGVAGLDEVTPLPQLAGVVAVAAEPPTGSAESWYAGAYAICAAPLPGQALVTSSSPVSSSTSKERTATCPAGTVVLSASAQVDGPAGEVVLAGFRPLSSGTKARGWAAETWAGTPDGWSLTTRAVCAAP</sequence>
<accession>A0A3A3Z169</accession>
<evidence type="ECO:0000313" key="2">
    <source>
        <dbReference type="EMBL" id="RJK96923.1"/>
    </source>
</evidence>
<dbReference type="OrthoDB" id="3544312at2"/>
<comment type="caution">
    <text evidence="2">The sequence shown here is derived from an EMBL/GenBank/DDBJ whole genome shotgun (WGS) entry which is preliminary data.</text>
</comment>
<dbReference type="Proteomes" id="UP000265614">
    <property type="component" value="Unassembled WGS sequence"/>
</dbReference>
<dbReference type="AlphaFoldDB" id="A0A3A3Z169"/>
<evidence type="ECO:0000313" key="3">
    <source>
        <dbReference type="Proteomes" id="UP000265614"/>
    </source>
</evidence>
<proteinExistence type="predicted"/>
<organism evidence="2 3">
    <name type="scientific">Vallicoccus soli</name>
    <dbReference type="NCBI Taxonomy" id="2339232"/>
    <lineage>
        <taxon>Bacteria</taxon>
        <taxon>Bacillati</taxon>
        <taxon>Actinomycetota</taxon>
        <taxon>Actinomycetes</taxon>
        <taxon>Motilibacterales</taxon>
        <taxon>Vallicoccaceae</taxon>
        <taxon>Vallicoccus</taxon>
    </lineage>
</organism>
<dbReference type="RefSeq" id="WP_119949639.1">
    <property type="nucleotide sequence ID" value="NZ_QZEZ01000002.1"/>
</dbReference>
<name>A0A3A3Z169_9ACTN</name>
<evidence type="ECO:0000256" key="1">
    <source>
        <dbReference type="SAM" id="SignalP"/>
    </source>
</evidence>
<reference evidence="2 3" key="1">
    <citation type="submission" date="2018-09" db="EMBL/GenBank/DDBJ databases">
        <title>YIM 75000 draft genome.</title>
        <authorList>
            <person name="Tang S."/>
            <person name="Feng Y."/>
        </authorList>
    </citation>
    <scope>NUCLEOTIDE SEQUENCE [LARGE SCALE GENOMIC DNA]</scope>
    <source>
        <strain evidence="2 3">YIM 75000</strain>
    </source>
</reference>
<dbReference type="InterPro" id="IPR006311">
    <property type="entry name" value="TAT_signal"/>
</dbReference>
<protein>
    <submittedName>
        <fullName evidence="2">Uncharacterized protein</fullName>
    </submittedName>
</protein>
<keyword evidence="1" id="KW-0732">Signal</keyword>
<feature type="chain" id="PRO_5017453836" evidence="1">
    <location>
        <begin position="44"/>
        <end position="310"/>
    </location>
</feature>